<keyword evidence="12" id="KW-0695">RNA-directed DNA polymerase</keyword>
<dbReference type="InterPro" id="IPR001969">
    <property type="entry name" value="Aspartic_peptidase_AS"/>
</dbReference>
<dbReference type="InterPro" id="IPR000477">
    <property type="entry name" value="RT_dom"/>
</dbReference>
<evidence type="ECO:0000256" key="1">
    <source>
        <dbReference type="ARBA" id="ARBA00022670"/>
    </source>
</evidence>
<dbReference type="FunFam" id="3.10.10.10:FF:000007">
    <property type="entry name" value="Retrovirus-related Pol polyprotein from transposon 17.6-like Protein"/>
    <property type="match status" value="1"/>
</dbReference>
<dbReference type="InterPro" id="IPR043502">
    <property type="entry name" value="DNA/RNA_pol_sf"/>
</dbReference>
<keyword evidence="13" id="KW-0239">DNA-directed DNA polymerase</keyword>
<dbReference type="SUPFAM" id="SSF53098">
    <property type="entry name" value="Ribonuclease H-like"/>
    <property type="match status" value="1"/>
</dbReference>
<keyword evidence="1" id="KW-0645">Protease</keyword>
<evidence type="ECO:0000259" key="20">
    <source>
        <dbReference type="PROSITE" id="PS50994"/>
    </source>
</evidence>
<dbReference type="InterPro" id="IPR012337">
    <property type="entry name" value="RNaseH-like_sf"/>
</dbReference>
<evidence type="ECO:0000256" key="13">
    <source>
        <dbReference type="ARBA" id="ARBA00022932"/>
    </source>
</evidence>
<keyword evidence="4" id="KW-0540">Nuclease</keyword>
<dbReference type="GO" id="GO:0003677">
    <property type="term" value="F:DNA binding"/>
    <property type="evidence" value="ECO:0007669"/>
    <property type="project" value="UniProtKB-KW"/>
</dbReference>
<feature type="compositionally biased region" description="Polar residues" evidence="18">
    <location>
        <begin position="256"/>
        <end position="272"/>
    </location>
</feature>
<dbReference type="CDD" id="cd09274">
    <property type="entry name" value="RNase_HI_RT_Ty3"/>
    <property type="match status" value="1"/>
</dbReference>
<dbReference type="InterPro" id="IPR050951">
    <property type="entry name" value="Retrovirus_Pol_polyprotein"/>
</dbReference>
<dbReference type="Pfam" id="PF17919">
    <property type="entry name" value="RT_RNaseH_2"/>
    <property type="match status" value="1"/>
</dbReference>
<dbReference type="PROSITE" id="PS50994">
    <property type="entry name" value="INTEGRASE"/>
    <property type="match status" value="1"/>
</dbReference>
<feature type="coiled-coil region" evidence="17">
    <location>
        <begin position="1295"/>
        <end position="1322"/>
    </location>
</feature>
<proteinExistence type="predicted"/>
<evidence type="ECO:0000256" key="2">
    <source>
        <dbReference type="ARBA" id="ARBA00022679"/>
    </source>
</evidence>
<name>Q60E20_ORYSJ</name>
<evidence type="ECO:0000256" key="6">
    <source>
        <dbReference type="ARBA" id="ARBA00022750"/>
    </source>
</evidence>
<dbReference type="PANTHER" id="PTHR37984">
    <property type="entry name" value="PROTEIN CBG26694"/>
    <property type="match status" value="1"/>
</dbReference>
<feature type="domain" description="Integrase catalytic" evidence="20">
    <location>
        <begin position="1119"/>
        <end position="1281"/>
    </location>
</feature>
<keyword evidence="6" id="KW-0064">Aspartyl protease</keyword>
<dbReference type="InterPro" id="IPR043128">
    <property type="entry name" value="Rev_trsase/Diguanyl_cyclase"/>
</dbReference>
<dbReference type="CDD" id="cd01647">
    <property type="entry name" value="RT_LTR"/>
    <property type="match status" value="1"/>
</dbReference>
<keyword evidence="17" id="KW-0175">Coiled coil</keyword>
<evidence type="ECO:0000256" key="18">
    <source>
        <dbReference type="SAM" id="MobiDB-lite"/>
    </source>
</evidence>
<evidence type="ECO:0000256" key="17">
    <source>
        <dbReference type="SAM" id="Coils"/>
    </source>
</evidence>
<dbReference type="EMBL" id="AC137606">
    <property type="protein sequence ID" value="AAV24812.1"/>
    <property type="molecule type" value="Genomic_DNA"/>
</dbReference>
<dbReference type="PROSITE" id="PS50878">
    <property type="entry name" value="RT_POL"/>
    <property type="match status" value="1"/>
</dbReference>
<dbReference type="InterPro" id="IPR001584">
    <property type="entry name" value="Integrase_cat-core"/>
</dbReference>
<dbReference type="GO" id="GO:0004519">
    <property type="term" value="F:endonuclease activity"/>
    <property type="evidence" value="ECO:0007669"/>
    <property type="project" value="UniProtKB-KW"/>
</dbReference>
<keyword evidence="11" id="KW-0229">DNA integration</keyword>
<keyword evidence="5" id="KW-0479">Metal-binding</keyword>
<evidence type="ECO:0000256" key="16">
    <source>
        <dbReference type="ARBA" id="ARBA00023268"/>
    </source>
</evidence>
<dbReference type="InterPro" id="IPR041577">
    <property type="entry name" value="RT_RNaseH_2"/>
</dbReference>
<evidence type="ECO:0000256" key="3">
    <source>
        <dbReference type="ARBA" id="ARBA00022695"/>
    </source>
</evidence>
<dbReference type="PANTHER" id="PTHR37984:SF5">
    <property type="entry name" value="PROTEIN NYNRIN-LIKE"/>
    <property type="match status" value="1"/>
</dbReference>
<dbReference type="InterPro" id="IPR041588">
    <property type="entry name" value="Integrase_H2C2"/>
</dbReference>
<keyword evidence="10" id="KW-0694">RNA-binding</keyword>
<feature type="region of interest" description="Disordered" evidence="18">
    <location>
        <begin position="256"/>
        <end position="283"/>
    </location>
</feature>
<dbReference type="InterPro" id="IPR056924">
    <property type="entry name" value="SH3_Tf2-1"/>
</dbReference>
<dbReference type="Proteomes" id="UP000000763">
    <property type="component" value="Chromosome 5"/>
</dbReference>
<evidence type="ECO:0000256" key="8">
    <source>
        <dbReference type="ARBA" id="ARBA00022801"/>
    </source>
</evidence>
<evidence type="ECO:0000256" key="5">
    <source>
        <dbReference type="ARBA" id="ARBA00022723"/>
    </source>
</evidence>
<dbReference type="SUPFAM" id="SSF54160">
    <property type="entry name" value="Chromo domain-like"/>
    <property type="match status" value="1"/>
</dbReference>
<keyword evidence="15" id="KW-0233">DNA recombination</keyword>
<dbReference type="FunFam" id="3.30.70.270:FF:000020">
    <property type="entry name" value="Transposon Tf2-6 polyprotein-like Protein"/>
    <property type="match status" value="1"/>
</dbReference>
<dbReference type="InterPro" id="IPR016197">
    <property type="entry name" value="Chromo-like_dom_sf"/>
</dbReference>
<dbReference type="GO" id="GO:0006310">
    <property type="term" value="P:DNA recombination"/>
    <property type="evidence" value="ECO:0007669"/>
    <property type="project" value="UniProtKB-KW"/>
</dbReference>
<reference evidence="22" key="1">
    <citation type="journal article" date="2005" name="Nature">
        <title>The map-based sequence of the rice genome.</title>
        <authorList>
            <consortium name="International rice genome sequencing project (IRGSP)"/>
            <person name="Matsumoto T."/>
            <person name="Wu J."/>
            <person name="Kanamori H."/>
            <person name="Katayose Y."/>
            <person name="Fujisawa M."/>
            <person name="Namiki N."/>
            <person name="Mizuno H."/>
            <person name="Yamamoto K."/>
            <person name="Antonio B.A."/>
            <person name="Baba T."/>
            <person name="Sakata K."/>
            <person name="Nagamura Y."/>
            <person name="Aoki H."/>
            <person name="Arikawa K."/>
            <person name="Arita K."/>
            <person name="Bito T."/>
            <person name="Chiden Y."/>
            <person name="Fujitsuka N."/>
            <person name="Fukunaka R."/>
            <person name="Hamada M."/>
            <person name="Harada C."/>
            <person name="Hayashi A."/>
            <person name="Hijishita S."/>
            <person name="Honda M."/>
            <person name="Hosokawa S."/>
            <person name="Ichikawa Y."/>
            <person name="Idonuma A."/>
            <person name="Iijima M."/>
            <person name="Ikeda M."/>
            <person name="Ikeno M."/>
            <person name="Ito K."/>
            <person name="Ito S."/>
            <person name="Ito T."/>
            <person name="Ito Y."/>
            <person name="Ito Y."/>
            <person name="Iwabuchi A."/>
            <person name="Kamiya K."/>
            <person name="Karasawa W."/>
            <person name="Kurita K."/>
            <person name="Katagiri S."/>
            <person name="Kikuta A."/>
            <person name="Kobayashi H."/>
            <person name="Kobayashi N."/>
            <person name="Machita K."/>
            <person name="Maehara T."/>
            <person name="Masukawa M."/>
            <person name="Mizubayashi T."/>
            <person name="Mukai Y."/>
            <person name="Nagasaki H."/>
            <person name="Nagata Y."/>
            <person name="Naito S."/>
            <person name="Nakashima M."/>
            <person name="Nakama Y."/>
            <person name="Nakamichi Y."/>
            <person name="Nakamura M."/>
            <person name="Meguro A."/>
            <person name="Negishi M."/>
            <person name="Ohta I."/>
            <person name="Ohta T."/>
            <person name="Okamoto M."/>
            <person name="Ono N."/>
            <person name="Saji S."/>
            <person name="Sakaguchi M."/>
            <person name="Sakai K."/>
            <person name="Shibata M."/>
            <person name="Shimokawa T."/>
            <person name="Song J."/>
            <person name="Takazaki Y."/>
            <person name="Terasawa K."/>
            <person name="Tsugane M."/>
            <person name="Tsuji K."/>
            <person name="Ueda S."/>
            <person name="Waki K."/>
            <person name="Yamagata H."/>
            <person name="Yamamoto M."/>
            <person name="Yamamoto S."/>
            <person name="Yamane H."/>
            <person name="Yoshiki S."/>
            <person name="Yoshihara R."/>
            <person name="Yukawa K."/>
            <person name="Zhong H."/>
            <person name="Yano M."/>
            <person name="Yuan Q."/>
            <person name="Ouyang S."/>
            <person name="Liu J."/>
            <person name="Jones K.M."/>
            <person name="Gansberger K."/>
            <person name="Moffat K."/>
            <person name="Hill J."/>
            <person name="Bera J."/>
            <person name="Fadrosh D."/>
            <person name="Jin S."/>
            <person name="Johri S."/>
            <person name="Kim M."/>
            <person name="Overton L."/>
            <person name="Reardon M."/>
            <person name="Tsitrin T."/>
            <person name="Vuong H."/>
            <person name="Weaver B."/>
            <person name="Ciecko A."/>
            <person name="Tallon L."/>
            <person name="Jackson J."/>
            <person name="Pai G."/>
            <person name="Aken S.V."/>
            <person name="Utterback T."/>
            <person name="Reidmuller S."/>
            <person name="Feldblyum T."/>
            <person name="Hsiao J."/>
            <person name="Zismann V."/>
            <person name="Iobst S."/>
            <person name="de Vazeille A.R."/>
            <person name="Buell C.R."/>
            <person name="Ying K."/>
            <person name="Li Y."/>
            <person name="Lu T."/>
            <person name="Huang Y."/>
            <person name="Zhao Q."/>
            <person name="Feng Q."/>
            <person name="Zhang L."/>
            <person name="Zhu J."/>
            <person name="Weng Q."/>
            <person name="Mu J."/>
            <person name="Lu Y."/>
            <person name="Fan D."/>
            <person name="Liu Y."/>
            <person name="Guan J."/>
            <person name="Zhang Y."/>
            <person name="Yu S."/>
            <person name="Liu X."/>
            <person name="Zhang Y."/>
            <person name="Hong G."/>
            <person name="Han B."/>
            <person name="Choisne N."/>
            <person name="Demange N."/>
            <person name="Orjeda G."/>
            <person name="Samain S."/>
            <person name="Cattolico L."/>
            <person name="Pelletier E."/>
            <person name="Couloux A."/>
            <person name="Segurens B."/>
            <person name="Wincker P."/>
            <person name="D'Hont A."/>
            <person name="Scarpelli C."/>
            <person name="Weissenbach J."/>
            <person name="Salanoubat M."/>
            <person name="Quetier F."/>
            <person name="Yu Y."/>
            <person name="Kim H.R."/>
            <person name="Rambo T."/>
            <person name="Currie J."/>
            <person name="Collura K."/>
            <person name="Luo M."/>
            <person name="Yang T."/>
            <person name="Ammiraju J.S.S."/>
            <person name="Engler F."/>
            <person name="Soderlund C."/>
            <person name="Wing R.A."/>
            <person name="Palmer L.E."/>
            <person name="de la Bastide M."/>
            <person name="Spiegel L."/>
            <person name="Nascimento L."/>
            <person name="Zutavern T."/>
            <person name="O'Shaughnessy A."/>
            <person name="Dike S."/>
            <person name="Dedhia N."/>
            <person name="Preston R."/>
            <person name="Balija V."/>
            <person name="McCombie W.R."/>
            <person name="Chow T."/>
            <person name="Chen H."/>
            <person name="Chung M."/>
            <person name="Chen C."/>
            <person name="Shaw J."/>
            <person name="Wu H."/>
            <person name="Hsiao K."/>
            <person name="Chao Y."/>
            <person name="Chu M."/>
            <person name="Cheng C."/>
            <person name="Hour A."/>
            <person name="Lee P."/>
            <person name="Lin S."/>
            <person name="Lin Y."/>
            <person name="Liou J."/>
            <person name="Liu S."/>
            <person name="Hsing Y."/>
            <person name="Raghuvanshi S."/>
            <person name="Mohanty A."/>
            <person name="Bharti A.K."/>
            <person name="Gaur A."/>
            <person name="Gupta V."/>
            <person name="Kumar D."/>
            <person name="Ravi V."/>
            <person name="Vij S."/>
            <person name="Kapur A."/>
            <person name="Khurana P."/>
            <person name="Khurana P."/>
            <person name="Khurana J.P."/>
            <person name="Tyagi A.K."/>
            <person name="Gaikwad K."/>
            <person name="Singh A."/>
            <person name="Dalal V."/>
            <person name="Srivastava S."/>
            <person name="Dixit A."/>
            <person name="Pal A.K."/>
            <person name="Ghazi I.A."/>
            <person name="Yadav M."/>
            <person name="Pandit A."/>
            <person name="Bhargava A."/>
            <person name="Sureshbabu K."/>
            <person name="Batra K."/>
            <person name="Sharma T.R."/>
            <person name="Mohapatra T."/>
            <person name="Singh N.K."/>
            <person name="Messing J."/>
            <person name="Nelson A.B."/>
            <person name="Fuks G."/>
            <person name="Kavchok S."/>
            <person name="Keizer G."/>
            <person name="Linton E."/>
            <person name="Llaca V."/>
            <person name="Song R."/>
            <person name="Tanyolac B."/>
            <person name="Young S."/>
            <person name="Ho-Il K."/>
            <person name="Hahn J.H."/>
            <person name="Sangsakoo G."/>
            <person name="Vanavichit A."/>
            <person name="de Mattos Luiz.A.T."/>
            <person name="Zimmer P.D."/>
            <person name="Malone G."/>
            <person name="Dellagostin O."/>
            <person name="de Oliveira A.C."/>
            <person name="Bevan M."/>
            <person name="Bancroft I."/>
            <person name="Minx P."/>
            <person name="Cordum H."/>
            <person name="Wilson R."/>
            <person name="Cheng Z."/>
            <person name="Jin W."/>
            <person name="Jiang J."/>
            <person name="Leong S.A."/>
            <person name="Iwama H."/>
            <person name="Gojobori T."/>
            <person name="Itoh T."/>
            <person name="Niimura Y."/>
            <person name="Fujii Y."/>
            <person name="Habara T."/>
            <person name="Sakai H."/>
            <person name="Sato Y."/>
            <person name="Wilson G."/>
            <person name="Kumar K."/>
            <person name="McCouch S."/>
            <person name="Juretic N."/>
            <person name="Hoen D."/>
            <person name="Wright S."/>
            <person name="Bruskiewich R."/>
            <person name="Bureau T."/>
            <person name="Miyao A."/>
            <person name="Hirochika H."/>
            <person name="Nishikawa T."/>
            <person name="Kadowaki K."/>
            <person name="Sugiura M."/>
            <person name="Burr B."/>
            <person name="Sasaki T."/>
        </authorList>
    </citation>
    <scope>NUCLEOTIDE SEQUENCE [LARGE SCALE GENOMIC DNA]</scope>
    <source>
        <strain evidence="22">cv. Nipponbare</strain>
    </source>
</reference>
<protein>
    <submittedName>
        <fullName evidence="21">Polyprotein</fullName>
    </submittedName>
</protein>
<dbReference type="Gene3D" id="3.30.420.10">
    <property type="entry name" value="Ribonuclease H-like superfamily/Ribonuclease H"/>
    <property type="match status" value="1"/>
</dbReference>
<sequence length="1475" mass="167701">MAALKKEVADLKGLKGEVKEIKGLLLELCKRKEAEEEEEAAATAKASKAVASQGGGDAAGTSSQAQGVRMLDQQRNIYLGQAGEGNQYAEAVLKGPRLEIPLFSGEDPIDWLKQCEKFFEITGTPLDQWVNLAVAHLNGRALKWFGGIGLPWQVIAWPQWCSMVCTRFSAASEHEAIELFQNVKQFGTTVEQYIDKFEDYVDLVKRDHPYLQEQYLTSCFIGGLRADIKYDVCGQKPQGLLETYWAANARKMVGNFNRNRNQNPLGGNQGRNANHRGQNRGEGDRREEKKCWFCKEPWFPRHQCKIKQAIHALLEEDDGQEDKETSNTGGDEEEKKETEESATSENESPTEELMYISQTAVQGTSRPDTFSVLIKINGRTAVGLVDSGSTTTFMDQDYALRNYYPLKNTDTKKVVVAGGGELKTDVMVPDISYEIQGECFTNQFKLLPLKGYDIILGADWIYNYSPISLDLKQRILGITKGNKVILLQDFTKPNKHFQISGKRLEKMLKKGALGMVIQVNVMSETVEEEGHVIPEDISDIIQQFPAVLKEPKGLPPKRECDHVINLQSGAVPPNIRPYRVPHYQKEAMENIINELIESKEIQTSDSPYSSPAVMVRKKDGSWRMCVDYRQLNAQTVKNKFPMPIIEDLLDELNGARIFSKLDLRSGYHQIRMAEKDVHKTAFRTHLGHYEYQVMPFGLTNDPATFQSLMNHVLAPFLRRFVLVFFDDILIYSKTRAEHLEHVKLVMQALQDNHLVIKLKKCAFGLASVSYLGHVISQDGVATDPKKVGKIKNWPTPKDVTDVRKFLGMTGYYRRFIQGYGTICRPIHDMLKKNGFQWGADQTTAFETLKHKLRTSPVLALPDFDQAFTIEADACGVGIGAVLMQGGRPIAFFSKALGPKAAGQSIYEKEAMAILEALKKWRHYVLGSKLIIKTDQQSLKFMMGQRLVEGIQHKLLLKLMEYDYTIEYKSGKENLVADALSRLPQKEAVADRCHPMTVVIPEWIVDIQRSYENDVQAHKILSLIGTAADPDREYKLEAGLLKYKGRIYVGEATDIRRQLITTYHSSSFGGHSGMRATHHRIKMLFYWHGMRGEVERFIRECPTCQITKSEHVHIPGLLNPLEIPDMAWTHITMDFIEGLPKSQGKDVILVVVDRLTKYAHFIALAHPYDVEQVVEAFMNNIHKLHGMPMVIITDRDRIFTSSLFQEIFKAMKVKLRFSTAYHPQMDGQTERVNQCLESYLRNMTFQEPHKWYSWLALAEWWYNTTFHTAIQMTPFKAMYGYSPPQINEFSVPCNISEEARVTIEEKEAILNKLKNSLADAQHRMKYFADKNRTERNLEVGDMVYLKLKPYRQSAFGIRGSLKLRSKFYGPFKVLQKIGQLAYKLQLPDDAQIHPVFHVSQLKKHLGKHAIPMSNLPSVGPDGQIKTEPLAVLQRRMVPRKGVAVTQWLILWQNLSPAEATWEDASVIQAMFPSFNP</sequence>
<dbReference type="GO" id="GO:0004190">
    <property type="term" value="F:aspartic-type endopeptidase activity"/>
    <property type="evidence" value="ECO:0007669"/>
    <property type="project" value="UniProtKB-KW"/>
</dbReference>
<evidence type="ECO:0000259" key="19">
    <source>
        <dbReference type="PROSITE" id="PS50878"/>
    </source>
</evidence>
<dbReference type="Pfam" id="PF24626">
    <property type="entry name" value="SH3_Tf2-1"/>
    <property type="match status" value="1"/>
</dbReference>
<dbReference type="GO" id="GO:0015074">
    <property type="term" value="P:DNA integration"/>
    <property type="evidence" value="ECO:0007669"/>
    <property type="project" value="UniProtKB-KW"/>
</dbReference>
<keyword evidence="14" id="KW-0238">DNA-binding</keyword>
<dbReference type="Gene3D" id="3.30.70.270">
    <property type="match status" value="2"/>
</dbReference>
<evidence type="ECO:0000256" key="12">
    <source>
        <dbReference type="ARBA" id="ARBA00022918"/>
    </source>
</evidence>
<dbReference type="Gene3D" id="3.10.10.10">
    <property type="entry name" value="HIV Type 1 Reverse Transcriptase, subunit A, domain 1"/>
    <property type="match status" value="1"/>
</dbReference>
<keyword evidence="9" id="KW-0460">Magnesium</keyword>
<dbReference type="SUPFAM" id="SSF50630">
    <property type="entry name" value="Acid proteases"/>
    <property type="match status" value="1"/>
</dbReference>
<dbReference type="Gene3D" id="2.40.70.10">
    <property type="entry name" value="Acid Proteases"/>
    <property type="match status" value="1"/>
</dbReference>
<dbReference type="CDD" id="cd00303">
    <property type="entry name" value="retropepsin_like"/>
    <property type="match status" value="1"/>
</dbReference>
<dbReference type="Pfam" id="PF03732">
    <property type="entry name" value="Retrotrans_gag"/>
    <property type="match status" value="1"/>
</dbReference>
<evidence type="ECO:0000256" key="4">
    <source>
        <dbReference type="ARBA" id="ARBA00022722"/>
    </source>
</evidence>
<dbReference type="InterPro" id="IPR036397">
    <property type="entry name" value="RNaseH_sf"/>
</dbReference>
<evidence type="ECO:0000313" key="21">
    <source>
        <dbReference type="EMBL" id="AAV24812.1"/>
    </source>
</evidence>
<feature type="domain" description="Reverse transcriptase" evidence="19">
    <location>
        <begin position="596"/>
        <end position="775"/>
    </location>
</feature>
<organism evidence="21 22">
    <name type="scientific">Oryza sativa subsp. japonica</name>
    <name type="common">Rice</name>
    <dbReference type="NCBI Taxonomy" id="39947"/>
    <lineage>
        <taxon>Eukaryota</taxon>
        <taxon>Viridiplantae</taxon>
        <taxon>Streptophyta</taxon>
        <taxon>Embryophyta</taxon>
        <taxon>Tracheophyta</taxon>
        <taxon>Spermatophyta</taxon>
        <taxon>Magnoliopsida</taxon>
        <taxon>Liliopsida</taxon>
        <taxon>Poales</taxon>
        <taxon>Poaceae</taxon>
        <taxon>BOP clade</taxon>
        <taxon>Oryzoideae</taxon>
        <taxon>Oryzeae</taxon>
        <taxon>Oryzinae</taxon>
        <taxon>Oryza</taxon>
        <taxon>Oryza sativa</taxon>
    </lineage>
</organism>
<dbReference type="PROSITE" id="PS00141">
    <property type="entry name" value="ASP_PROTEASE"/>
    <property type="match status" value="1"/>
</dbReference>
<dbReference type="Pfam" id="PF08284">
    <property type="entry name" value="RVP_2"/>
    <property type="match status" value="1"/>
</dbReference>
<dbReference type="Pfam" id="PF00665">
    <property type="entry name" value="rve"/>
    <property type="match status" value="1"/>
</dbReference>
<dbReference type="Pfam" id="PF00078">
    <property type="entry name" value="RVT_1"/>
    <property type="match status" value="1"/>
</dbReference>
<dbReference type="GO" id="GO:0003723">
    <property type="term" value="F:RNA binding"/>
    <property type="evidence" value="ECO:0007669"/>
    <property type="project" value="UniProtKB-KW"/>
</dbReference>
<keyword evidence="2" id="KW-0808">Transferase</keyword>
<dbReference type="SUPFAM" id="SSF56672">
    <property type="entry name" value="DNA/RNA polymerases"/>
    <property type="match status" value="1"/>
</dbReference>
<reference evidence="22" key="2">
    <citation type="journal article" date="2008" name="Nucleic Acids Res.">
        <title>The rice annotation project database (RAP-DB): 2008 update.</title>
        <authorList>
            <consortium name="The rice annotation project (RAP)"/>
        </authorList>
    </citation>
    <scope>GENOME REANNOTATION</scope>
    <source>
        <strain evidence="22">cv. Nipponbare</strain>
    </source>
</reference>
<dbReference type="Pfam" id="PF17921">
    <property type="entry name" value="Integrase_H2C2"/>
    <property type="match status" value="1"/>
</dbReference>
<keyword evidence="16" id="KW-0511">Multifunctional enzyme</keyword>
<dbReference type="Gene3D" id="1.10.340.70">
    <property type="match status" value="1"/>
</dbReference>
<feature type="region of interest" description="Disordered" evidence="18">
    <location>
        <begin position="45"/>
        <end position="65"/>
    </location>
</feature>
<evidence type="ECO:0000256" key="11">
    <source>
        <dbReference type="ARBA" id="ARBA00022908"/>
    </source>
</evidence>
<dbReference type="InterPro" id="IPR021109">
    <property type="entry name" value="Peptidase_aspartic_dom_sf"/>
</dbReference>
<dbReference type="InterPro" id="IPR005162">
    <property type="entry name" value="Retrotrans_gag_dom"/>
</dbReference>
<gene>
    <name evidence="21" type="ORF">OSJNBa0004B23.3</name>
</gene>
<keyword evidence="7" id="KW-0255">Endonuclease</keyword>
<evidence type="ECO:0000256" key="9">
    <source>
        <dbReference type="ARBA" id="ARBA00022842"/>
    </source>
</evidence>
<dbReference type="GO" id="GO:0003964">
    <property type="term" value="F:RNA-directed DNA polymerase activity"/>
    <property type="evidence" value="ECO:0007669"/>
    <property type="project" value="UniProtKB-KW"/>
</dbReference>
<evidence type="ECO:0000313" key="22">
    <source>
        <dbReference type="Proteomes" id="UP000000763"/>
    </source>
</evidence>
<dbReference type="GO" id="GO:0006508">
    <property type="term" value="P:proteolysis"/>
    <property type="evidence" value="ECO:0007669"/>
    <property type="project" value="UniProtKB-KW"/>
</dbReference>
<evidence type="ECO:0000256" key="7">
    <source>
        <dbReference type="ARBA" id="ARBA00022759"/>
    </source>
</evidence>
<evidence type="ECO:0000256" key="10">
    <source>
        <dbReference type="ARBA" id="ARBA00022884"/>
    </source>
</evidence>
<accession>Q60E20</accession>
<dbReference type="GO" id="GO:0003887">
    <property type="term" value="F:DNA-directed DNA polymerase activity"/>
    <property type="evidence" value="ECO:0007669"/>
    <property type="project" value="UniProtKB-KW"/>
</dbReference>
<dbReference type="GO" id="GO:0046872">
    <property type="term" value="F:metal ion binding"/>
    <property type="evidence" value="ECO:0007669"/>
    <property type="project" value="UniProtKB-KW"/>
</dbReference>
<keyword evidence="3" id="KW-0548">Nucleotidyltransferase</keyword>
<feature type="region of interest" description="Disordered" evidence="18">
    <location>
        <begin position="315"/>
        <end position="351"/>
    </location>
</feature>
<evidence type="ECO:0000256" key="15">
    <source>
        <dbReference type="ARBA" id="ARBA00023172"/>
    </source>
</evidence>
<keyword evidence="8" id="KW-0378">Hydrolase</keyword>
<evidence type="ECO:0000256" key="14">
    <source>
        <dbReference type="ARBA" id="ARBA00023125"/>
    </source>
</evidence>